<keyword evidence="10" id="KW-1185">Reference proteome</keyword>
<feature type="compositionally biased region" description="Polar residues" evidence="7">
    <location>
        <begin position="207"/>
        <end position="227"/>
    </location>
</feature>
<dbReference type="Gene3D" id="3.40.250.10">
    <property type="entry name" value="Rhodanese-like domain"/>
    <property type="match status" value="1"/>
</dbReference>
<dbReference type="EMBL" id="JAFCIX010000242">
    <property type="protein sequence ID" value="KAH6596247.1"/>
    <property type="molecule type" value="Genomic_DNA"/>
</dbReference>
<dbReference type="InterPro" id="IPR000751">
    <property type="entry name" value="MPI_Phosphatase"/>
</dbReference>
<evidence type="ECO:0000313" key="9">
    <source>
        <dbReference type="EMBL" id="KAH6596247.1"/>
    </source>
</evidence>
<evidence type="ECO:0000313" key="10">
    <source>
        <dbReference type="Proteomes" id="UP001648503"/>
    </source>
</evidence>
<feature type="compositionally biased region" description="Polar residues" evidence="7">
    <location>
        <begin position="235"/>
        <end position="259"/>
    </location>
</feature>
<name>A0ABQ8FD78_9FUNG</name>
<protein>
    <recommendedName>
        <fullName evidence="2">protein-tyrosine-phosphatase</fullName>
        <ecNumber evidence="2">3.1.3.48</ecNumber>
    </recommendedName>
</protein>
<dbReference type="InterPro" id="IPR001763">
    <property type="entry name" value="Rhodanese-like_dom"/>
</dbReference>
<feature type="domain" description="Rhodanese" evidence="8">
    <location>
        <begin position="722"/>
        <end position="826"/>
    </location>
</feature>
<feature type="region of interest" description="Disordered" evidence="7">
    <location>
        <begin position="196"/>
        <end position="286"/>
    </location>
</feature>
<dbReference type="EC" id="3.1.3.48" evidence="2"/>
<evidence type="ECO:0000256" key="1">
    <source>
        <dbReference type="ARBA" id="ARBA00011065"/>
    </source>
</evidence>
<dbReference type="PRINTS" id="PR00716">
    <property type="entry name" value="MPIPHPHTASE"/>
</dbReference>
<keyword evidence="3" id="KW-0132">Cell division</keyword>
<comment type="caution">
    <text evidence="9">The sequence shown here is derived from an EMBL/GenBank/DDBJ whole genome shotgun (WGS) entry which is preliminary data.</text>
</comment>
<dbReference type="PANTHER" id="PTHR10828">
    <property type="entry name" value="M-PHASE INDUCER PHOSPHATASE DUAL SPECIFICITY PHOSPHATASE CDC25"/>
    <property type="match status" value="1"/>
</dbReference>
<dbReference type="InterPro" id="IPR036873">
    <property type="entry name" value="Rhodanese-like_dom_sf"/>
</dbReference>
<evidence type="ECO:0000256" key="7">
    <source>
        <dbReference type="SAM" id="MobiDB-lite"/>
    </source>
</evidence>
<organism evidence="9 10">
    <name type="scientific">Batrachochytrium salamandrivorans</name>
    <dbReference type="NCBI Taxonomy" id="1357716"/>
    <lineage>
        <taxon>Eukaryota</taxon>
        <taxon>Fungi</taxon>
        <taxon>Fungi incertae sedis</taxon>
        <taxon>Chytridiomycota</taxon>
        <taxon>Chytridiomycota incertae sedis</taxon>
        <taxon>Chytridiomycetes</taxon>
        <taxon>Rhizophydiales</taxon>
        <taxon>Rhizophydiales incertae sedis</taxon>
        <taxon>Batrachochytrium</taxon>
    </lineage>
</organism>
<comment type="similarity">
    <text evidence="1">Belongs to the MPI phosphatase family.</text>
</comment>
<keyword evidence="4" id="KW-0378">Hydrolase</keyword>
<sequence>MASQTLSSPCPPNASREIMGASSTISSSSSFNSMVSSRGSNKPCSPDSDSFSGLSDMVELTGLFNMKSPLSVLANDMDANLFLKSEFEAKTPRRCLLLDLETAIESPVGEYSFPLGICGAGIAGSSTHASIEESIENSAHSMDCKLHSPNPTVVATAAKRTSQTKLARMNTASGRLETHGATSLFGINRRFEMATASSESLSHHDLNSSQTVASPQKRSTLYSQFNDSMHETPSKIPSRSANCIASPTSPALSDSSLTPGSLALKSSHYSDKDHTEPQTTHVDEATYVDADTPDTTTQHMFLDQNIFQRHAAESSSRSVQPLAPHAWCKNISAWPVQQQLPSQARSNHRTNTAIPEGGLSLKPERAIYTSLSTVSAASITSRVPGNPPSTASFASKARTSNAYGLHADSDSVFLPASKGLLVSNKPSRLNLFAKGGVAHWNQRTVKTAPAEHTLSTGIESPLVSCSPSPALSVSTSSPASSSSAMSLSLSFKPLGSSLSAAAREEGNASFTNHANTSQGSNTTNRSARFKLSTEHQLFCTTTTRPKQEKAIEKTFLFEKRLFSKHTNLPLARRQLSQQARLLRRSDDPSFEKQEDTLSCLVRDSSGLDSSLIKPRARPHSIMDMDLDARAVTTTVCQSIRHMQRSSPPPLKMRRANTVIGFGMSEHPEQPYLHCQDQPSYSGPSTLSEEEILLPSVLEPGKDMIRRISVDTLAKVMDGHFDQIDTFHLVDCRYKYEYTGGHIASSCNVTSVQDLDHYFQTPPKNNKTVIVFHCEYSAQRAPQMALHFRSMDRNINAMEYPKLHYPHIYVLSGGYREFYASYMSRCEPQGYVEMTDKSYIEEYKAGVIQNRRQFRKAFSDGFLR</sequence>
<dbReference type="SUPFAM" id="SSF52821">
    <property type="entry name" value="Rhodanese/Cell cycle control phosphatase"/>
    <property type="match status" value="1"/>
</dbReference>
<accession>A0ABQ8FD78</accession>
<evidence type="ECO:0000256" key="2">
    <source>
        <dbReference type="ARBA" id="ARBA00013064"/>
    </source>
</evidence>
<gene>
    <name evidence="9" type="ORF">BASA50_005290</name>
</gene>
<evidence type="ECO:0000256" key="3">
    <source>
        <dbReference type="ARBA" id="ARBA00022618"/>
    </source>
</evidence>
<dbReference type="Pfam" id="PF00581">
    <property type="entry name" value="Rhodanese"/>
    <property type="match status" value="1"/>
</dbReference>
<dbReference type="PROSITE" id="PS50206">
    <property type="entry name" value="RHODANESE_3"/>
    <property type="match status" value="1"/>
</dbReference>
<proteinExistence type="inferred from homology"/>
<keyword evidence="5" id="KW-0904">Protein phosphatase</keyword>
<dbReference type="PANTHER" id="PTHR10828:SF17">
    <property type="entry name" value="PROTEIN-TYROSINE-PHOSPHATASE"/>
    <property type="match status" value="1"/>
</dbReference>
<keyword evidence="6" id="KW-0131">Cell cycle</keyword>
<evidence type="ECO:0000259" key="8">
    <source>
        <dbReference type="PROSITE" id="PS50206"/>
    </source>
</evidence>
<dbReference type="Proteomes" id="UP001648503">
    <property type="component" value="Unassembled WGS sequence"/>
</dbReference>
<evidence type="ECO:0000256" key="5">
    <source>
        <dbReference type="ARBA" id="ARBA00022912"/>
    </source>
</evidence>
<feature type="compositionally biased region" description="Basic and acidic residues" evidence="7">
    <location>
        <begin position="268"/>
        <end position="284"/>
    </location>
</feature>
<evidence type="ECO:0000256" key="4">
    <source>
        <dbReference type="ARBA" id="ARBA00022801"/>
    </source>
</evidence>
<evidence type="ECO:0000256" key="6">
    <source>
        <dbReference type="ARBA" id="ARBA00023306"/>
    </source>
</evidence>
<dbReference type="SMART" id="SM00450">
    <property type="entry name" value="RHOD"/>
    <property type="match status" value="1"/>
</dbReference>
<reference evidence="9 10" key="1">
    <citation type="submission" date="2021-02" db="EMBL/GenBank/DDBJ databases">
        <title>Variation within the Batrachochytrium salamandrivorans European outbreak.</title>
        <authorList>
            <person name="Kelly M."/>
            <person name="Pasmans F."/>
            <person name="Shea T.P."/>
            <person name="Munoz J.F."/>
            <person name="Carranza S."/>
            <person name="Cuomo C.A."/>
            <person name="Martel A."/>
        </authorList>
    </citation>
    <scope>NUCLEOTIDE SEQUENCE [LARGE SCALE GENOMIC DNA]</scope>
    <source>
        <strain evidence="9 10">AMFP18/2</strain>
    </source>
</reference>